<dbReference type="PANTHER" id="PTHR46411">
    <property type="entry name" value="FAMILY ATPASE, PUTATIVE-RELATED"/>
    <property type="match status" value="1"/>
</dbReference>
<dbReference type="InterPro" id="IPR054289">
    <property type="entry name" value="DUF7025"/>
</dbReference>
<evidence type="ECO:0000313" key="4">
    <source>
        <dbReference type="Proteomes" id="UP001056384"/>
    </source>
</evidence>
<proteinExistence type="predicted"/>
<evidence type="ECO:0000256" key="1">
    <source>
        <dbReference type="SAM" id="MobiDB-lite"/>
    </source>
</evidence>
<name>A0A9Q9B406_9PEZI</name>
<dbReference type="OrthoDB" id="4777459at2759"/>
<feature type="domain" description="DUF7025" evidence="2">
    <location>
        <begin position="182"/>
        <end position="274"/>
    </location>
</feature>
<dbReference type="PANTHER" id="PTHR46411:SF3">
    <property type="entry name" value="AAA+ ATPASE DOMAIN-CONTAINING PROTEIN"/>
    <property type="match status" value="1"/>
</dbReference>
<organism evidence="3 4">
    <name type="scientific">Septoria linicola</name>
    <dbReference type="NCBI Taxonomy" id="215465"/>
    <lineage>
        <taxon>Eukaryota</taxon>
        <taxon>Fungi</taxon>
        <taxon>Dikarya</taxon>
        <taxon>Ascomycota</taxon>
        <taxon>Pezizomycotina</taxon>
        <taxon>Dothideomycetes</taxon>
        <taxon>Dothideomycetidae</taxon>
        <taxon>Mycosphaerellales</taxon>
        <taxon>Mycosphaerellaceae</taxon>
        <taxon>Septoria</taxon>
    </lineage>
</organism>
<dbReference type="Pfam" id="PF22942">
    <property type="entry name" value="DUF7025"/>
    <property type="match status" value="1"/>
</dbReference>
<feature type="compositionally biased region" description="Polar residues" evidence="1">
    <location>
        <begin position="32"/>
        <end position="45"/>
    </location>
</feature>
<dbReference type="Proteomes" id="UP001056384">
    <property type="component" value="Chromosome 11"/>
</dbReference>
<sequence>MDDEITLVSRAPYRRSSARSPTPETAEEENGTALQGTGNNDMSQPVVNKLYGIPRPSGVIDWYETMPRQLQAPLDFSGSAMVLRYLPDTASETRALQFNSMLICSPFLKGLILRLFDEYPGQDVHVTKPRFAPPFHPFYHQYSMLIEELAKQDKALEAEAEQLSHLVAAIDEEIGERMIDMKALAAHGQTTFDTLWSLFPPGCPVIRGAGSNQQCYLIEDCSYVPTMTGTVFSLKLLGLDHDGREFGWVAAQVNITSFIGTAEVSELQVIPVHHFRNAANNIEAAATRGSSVCELLKSKTSYKQYEGFAVFSEKCMPRVE</sequence>
<keyword evidence="4" id="KW-1185">Reference proteome</keyword>
<dbReference type="AlphaFoldDB" id="A0A9Q9B406"/>
<protein>
    <recommendedName>
        <fullName evidence="2">DUF7025 domain-containing protein</fullName>
    </recommendedName>
</protein>
<evidence type="ECO:0000259" key="2">
    <source>
        <dbReference type="Pfam" id="PF22942"/>
    </source>
</evidence>
<feature type="region of interest" description="Disordered" evidence="1">
    <location>
        <begin position="1"/>
        <end position="45"/>
    </location>
</feature>
<reference evidence="3" key="1">
    <citation type="submission" date="2022-06" db="EMBL/GenBank/DDBJ databases">
        <title>Complete genome sequences of two strains of the flax pathogen Septoria linicola.</title>
        <authorList>
            <person name="Lapalu N."/>
            <person name="Simon A."/>
            <person name="Demenou B."/>
            <person name="Paumier D."/>
            <person name="Guillot M.-P."/>
            <person name="Gout L."/>
            <person name="Valade R."/>
        </authorList>
    </citation>
    <scope>NUCLEOTIDE SEQUENCE</scope>
    <source>
        <strain evidence="3">SE15195</strain>
    </source>
</reference>
<dbReference type="EMBL" id="CP099428">
    <property type="protein sequence ID" value="USW58538.1"/>
    <property type="molecule type" value="Genomic_DNA"/>
</dbReference>
<evidence type="ECO:0000313" key="3">
    <source>
        <dbReference type="EMBL" id="USW58538.1"/>
    </source>
</evidence>
<accession>A0A9Q9B406</accession>
<gene>
    <name evidence="3" type="ORF">Slin15195_G118570</name>
</gene>